<accession>A0A2B0U7L5</accession>
<name>A0A2B0U7L5_BACCE</name>
<gene>
    <name evidence="2" type="ORF">CN984_16430</name>
    <name evidence="1" type="ORF">COK86_03235</name>
</gene>
<dbReference type="Proteomes" id="UP000224076">
    <property type="component" value="Unassembled WGS sequence"/>
</dbReference>
<dbReference type="EMBL" id="NVDG01000009">
    <property type="protein sequence ID" value="PFU46355.1"/>
    <property type="molecule type" value="Genomic_DNA"/>
</dbReference>
<organism evidence="1 4">
    <name type="scientific">Bacillus cereus</name>
    <dbReference type="NCBI Taxonomy" id="1396"/>
    <lineage>
        <taxon>Bacteria</taxon>
        <taxon>Bacillati</taxon>
        <taxon>Bacillota</taxon>
        <taxon>Bacilli</taxon>
        <taxon>Bacillales</taxon>
        <taxon>Bacillaceae</taxon>
        <taxon>Bacillus</taxon>
        <taxon>Bacillus cereus group</taxon>
    </lineage>
</organism>
<dbReference type="AlphaFoldDB" id="A0A2B0U7L5"/>
<evidence type="ECO:0000313" key="3">
    <source>
        <dbReference type="Proteomes" id="UP000223777"/>
    </source>
</evidence>
<evidence type="ECO:0000313" key="1">
    <source>
        <dbReference type="EMBL" id="PFU46355.1"/>
    </source>
</evidence>
<protein>
    <recommendedName>
        <fullName evidence="5">Peptidyl-prolyl cis-trans isomerase</fullName>
    </recommendedName>
</protein>
<comment type="caution">
    <text evidence="1">The sequence shown here is derived from an EMBL/GenBank/DDBJ whole genome shotgun (WGS) entry which is preliminary data.</text>
</comment>
<evidence type="ECO:0000313" key="4">
    <source>
        <dbReference type="Proteomes" id="UP000224076"/>
    </source>
</evidence>
<dbReference type="EMBL" id="NUIL01000018">
    <property type="protein sequence ID" value="PGO27739.1"/>
    <property type="molecule type" value="Genomic_DNA"/>
</dbReference>
<evidence type="ECO:0000313" key="2">
    <source>
        <dbReference type="EMBL" id="PGO27739.1"/>
    </source>
</evidence>
<evidence type="ECO:0008006" key="5">
    <source>
        <dbReference type="Google" id="ProtNLM"/>
    </source>
</evidence>
<sequence>MSEILFINGKVRFPITIDPTVWIFDDRKLDLTTYFDETREESSELETYLKHTSEHWDREIRDGAAFPPIQQSVKKYKKEQLINGTFGILLQPFLKNAEILEGATQVEIETTDSSITLPLETANQAILGFSKEGKPLREDGPVHLYFHDGSNRQNPIRNIRKFTII</sequence>
<proteinExistence type="predicted"/>
<reference evidence="3 4" key="1">
    <citation type="submission" date="2017-09" db="EMBL/GenBank/DDBJ databases">
        <title>Large-scale bioinformatics analysis of Bacillus genomes uncovers conserved roles of natural products in bacterial physiology.</title>
        <authorList>
            <consortium name="Agbiome Team Llc"/>
            <person name="Bleich R.M."/>
            <person name="Grubbs K.J."/>
            <person name="Santa Maria K.C."/>
            <person name="Allen S.E."/>
            <person name="Farag S."/>
            <person name="Shank E.A."/>
            <person name="Bowers A."/>
        </authorList>
    </citation>
    <scope>NUCLEOTIDE SEQUENCE [LARGE SCALE GENOMIC DNA]</scope>
    <source>
        <strain evidence="2 3">AFS050027</strain>
        <strain evidence="1 4">AFS061806</strain>
    </source>
</reference>
<dbReference type="Proteomes" id="UP000223777">
    <property type="component" value="Unassembled WGS sequence"/>
</dbReference>
<dbReference type="RefSeq" id="WP_098498819.1">
    <property type="nucleotide sequence ID" value="NZ_NUIL01000018.1"/>
</dbReference>